<dbReference type="OrthoDB" id="8117382at2"/>
<dbReference type="AlphaFoldDB" id="A0A1P8UWE6"/>
<dbReference type="KEGG" id="paby:Ga0080574_TMP3380"/>
<accession>A0A1P8UWE6</accession>
<sequence>MPFADLPAPQQAGILCNDPAFQRFAATRSGYPGGQFTASAAAEYLRQCCRVESRRALASDEVATTRFQRLRTEFDAWAGRIATPR</sequence>
<dbReference type="EMBL" id="CP015093">
    <property type="protein sequence ID" value="APZ53714.1"/>
    <property type="molecule type" value="Genomic_DNA"/>
</dbReference>
<gene>
    <name evidence="1" type="ORF">Ga0080574_TMP3380</name>
</gene>
<evidence type="ECO:0000313" key="1">
    <source>
        <dbReference type="EMBL" id="APZ53714.1"/>
    </source>
</evidence>
<proteinExistence type="predicted"/>
<reference evidence="1 2" key="1">
    <citation type="submission" date="2016-04" db="EMBL/GenBank/DDBJ databases">
        <title>Deep-sea bacteria in the southern Pacific.</title>
        <authorList>
            <person name="Tang K."/>
        </authorList>
    </citation>
    <scope>NUCLEOTIDE SEQUENCE [LARGE SCALE GENOMIC DNA]</scope>
    <source>
        <strain evidence="1 2">JLT2014</strain>
    </source>
</reference>
<organism evidence="1 2">
    <name type="scientific">Salipiger abyssi</name>
    <dbReference type="NCBI Taxonomy" id="1250539"/>
    <lineage>
        <taxon>Bacteria</taxon>
        <taxon>Pseudomonadati</taxon>
        <taxon>Pseudomonadota</taxon>
        <taxon>Alphaproteobacteria</taxon>
        <taxon>Rhodobacterales</taxon>
        <taxon>Roseobacteraceae</taxon>
        <taxon>Salipiger</taxon>
    </lineage>
</organism>
<evidence type="ECO:0000313" key="2">
    <source>
        <dbReference type="Proteomes" id="UP000187059"/>
    </source>
</evidence>
<dbReference type="Proteomes" id="UP000187059">
    <property type="component" value="Chromosome"/>
</dbReference>
<name>A0A1P8UWE6_9RHOB</name>
<keyword evidence="2" id="KW-1185">Reference proteome</keyword>
<protein>
    <submittedName>
        <fullName evidence="1">Uncharacterized protein</fullName>
    </submittedName>
</protein>
<dbReference type="RefSeq" id="WP_076702536.1">
    <property type="nucleotide sequence ID" value="NZ_CP015093.1"/>
</dbReference>
<dbReference type="STRING" id="1250539.Ga0080574_TMP3380"/>